<dbReference type="RefSeq" id="WP_344897102.1">
    <property type="nucleotide sequence ID" value="NZ_BAABAS010000006.1"/>
</dbReference>
<organism evidence="3 4">
    <name type="scientific">Actinomadura meridiana</name>
    <dbReference type="NCBI Taxonomy" id="559626"/>
    <lineage>
        <taxon>Bacteria</taxon>
        <taxon>Bacillati</taxon>
        <taxon>Actinomycetota</taxon>
        <taxon>Actinomycetes</taxon>
        <taxon>Streptosporangiales</taxon>
        <taxon>Thermomonosporaceae</taxon>
        <taxon>Actinomadura</taxon>
    </lineage>
</organism>
<dbReference type="SMART" id="SM00530">
    <property type="entry name" value="HTH_XRE"/>
    <property type="match status" value="3"/>
</dbReference>
<name>A0ABP8C331_9ACTN</name>
<proteinExistence type="predicted"/>
<dbReference type="InterPro" id="IPR043917">
    <property type="entry name" value="DUF5753"/>
</dbReference>
<reference evidence="4" key="1">
    <citation type="journal article" date="2019" name="Int. J. Syst. Evol. Microbiol.">
        <title>The Global Catalogue of Microorganisms (GCM) 10K type strain sequencing project: providing services to taxonomists for standard genome sequencing and annotation.</title>
        <authorList>
            <consortium name="The Broad Institute Genomics Platform"/>
            <consortium name="The Broad Institute Genome Sequencing Center for Infectious Disease"/>
            <person name="Wu L."/>
            <person name="Ma J."/>
        </authorList>
    </citation>
    <scope>NUCLEOTIDE SEQUENCE [LARGE SCALE GENOMIC DNA]</scope>
    <source>
        <strain evidence="4">JCM 17440</strain>
    </source>
</reference>
<dbReference type="Pfam" id="PF13560">
    <property type="entry name" value="HTH_31"/>
    <property type="match status" value="2"/>
</dbReference>
<evidence type="ECO:0000259" key="2">
    <source>
        <dbReference type="PROSITE" id="PS50943"/>
    </source>
</evidence>
<evidence type="ECO:0000313" key="4">
    <source>
        <dbReference type="Proteomes" id="UP001501710"/>
    </source>
</evidence>
<comment type="caution">
    <text evidence="3">The sequence shown here is derived from an EMBL/GenBank/DDBJ whole genome shotgun (WGS) entry which is preliminary data.</text>
</comment>
<evidence type="ECO:0000256" key="1">
    <source>
        <dbReference type="SAM" id="MobiDB-lite"/>
    </source>
</evidence>
<evidence type="ECO:0000313" key="3">
    <source>
        <dbReference type="EMBL" id="GAA4232658.1"/>
    </source>
</evidence>
<dbReference type="Pfam" id="PF19054">
    <property type="entry name" value="DUF5753"/>
    <property type="match status" value="1"/>
</dbReference>
<dbReference type="SUPFAM" id="SSF47413">
    <property type="entry name" value="lambda repressor-like DNA-binding domains"/>
    <property type="match status" value="1"/>
</dbReference>
<dbReference type="InterPro" id="IPR001387">
    <property type="entry name" value="Cro/C1-type_HTH"/>
</dbReference>
<dbReference type="Gene3D" id="1.10.260.40">
    <property type="entry name" value="lambda repressor-like DNA-binding domains"/>
    <property type="match status" value="1"/>
</dbReference>
<dbReference type="EMBL" id="BAABAS010000006">
    <property type="protein sequence ID" value="GAA4232658.1"/>
    <property type="molecule type" value="Genomic_DNA"/>
</dbReference>
<feature type="compositionally biased region" description="Basic and acidic residues" evidence="1">
    <location>
        <begin position="89"/>
        <end position="101"/>
    </location>
</feature>
<dbReference type="CDD" id="cd00093">
    <property type="entry name" value="HTH_XRE"/>
    <property type="match status" value="1"/>
</dbReference>
<feature type="region of interest" description="Disordered" evidence="1">
    <location>
        <begin position="89"/>
        <end position="126"/>
    </location>
</feature>
<dbReference type="PROSITE" id="PS50943">
    <property type="entry name" value="HTH_CROC1"/>
    <property type="match status" value="1"/>
</dbReference>
<dbReference type="InterPro" id="IPR010982">
    <property type="entry name" value="Lambda_DNA-bd_dom_sf"/>
</dbReference>
<dbReference type="Proteomes" id="UP001501710">
    <property type="component" value="Unassembled WGS sequence"/>
</dbReference>
<sequence length="543" mass="60154">MPRPENPLDPTAGPVAAFAVALRRLRADAGGISYRAMATRSFYGYTTLAEAASGQRFPSWEVTRAYVLACGGDLREWERRWREAADVLRRGGGDKNGERSPPRRTPYASPRTPAVRAAQVDPTRARTSHELVEMLDELRSRAGLSLRQLVERSRSETSTGPVAELARTTVSEILRGERPPRVQVVLRIVELCGGTSSDLRNWAAACHRLARPPEDGVSMLSAPPAVGETAAATWGTVRFAPAGYEVSADGPSSVRALEHGRRAGPTVLRILLGARLRRLREDCGISVEDAGYVIRSSASKVSRMELGRVGFKERDVDDLLTLYRVADFDERVSLLRLARETNGPGWWHRYGDLVPSWFETYLGLEEAASVVRSFELRLVPELLQTEGYARAVVRRSRLSASEGEVERLDEIRAKRWERFTSPGAPELWAVLDEAVVYRPVGNREVMRAQIRHLIEMSELPHVTLQIMPFGAGRHAAEGGPFTILRFADPGLSDVVYLEQLTSALYLDKPAEVEIYGRAMTALTAAAAEPELTVGYLTRFLKEL</sequence>
<protein>
    <recommendedName>
        <fullName evidence="2">HTH cro/C1-type domain-containing protein</fullName>
    </recommendedName>
</protein>
<feature type="domain" description="HTH cro/C1-type" evidence="2">
    <location>
        <begin position="135"/>
        <end position="199"/>
    </location>
</feature>
<accession>A0ABP8C331</accession>
<gene>
    <name evidence="3" type="ORF">GCM10022254_33150</name>
</gene>
<keyword evidence="4" id="KW-1185">Reference proteome</keyword>